<sequence>MNERVILPYGSWSSPIAAADIAHGATRLGFPSVVADETWWEESRPDEDGRTTVMHRAADGTVTDLLPAPWNARTRVHEYGGRSYLPVPRRDDKALTRWGIVFANHSDQRLYLLEKGSREPRPLTPEPPAPAALRYADPVLAPDRKHVICVRERHNGTTVTRDIVSVPLSGRAADTPSAIRVLVTGADFFASPTPSPDGTKLAWISWDHPRMPWNGTQLRVADLPATGPVTTPRVLRGGIRESVLHPRWRDNDTLYFLSDWSGWWNLYETRTQGQALALFPDEAEFTPPPWQLGTTPYCVLDNGQIITLHGHADLAAGRYDPATADLTPLAPSLTTWHTLDSDGTTVVGIAASPTEPAALVRLNPDTGATTVLRRSLDTTPTIDLLPRPRTTTLPGRYGSTVHANIYPPTNPDFDGEGPAPYVVWVHGGPTGAATTALDLHKAYFTSRGIGIVDVNYGGSTGYGRAYRERLDGQWGVVDVEDAVAAAQALVDQGLADPARLAIRGGSAGGLTTLLALTQDVFACGVSYYGVTDLLRLAQETHDFESRYLDTIIGGLPGYTATYRERSPINRAAEITVPVLLLQGADDPVVPPDQARALAATLHERGIPHALVEFDGESHGFRRADTIATALERELAFYCKVFFGFTPPGVPPIELTDPAPPA</sequence>
<dbReference type="Proteomes" id="UP000832041">
    <property type="component" value="Chromosome"/>
</dbReference>
<dbReference type="PANTHER" id="PTHR43056:SF5">
    <property type="entry name" value="PEPTIDASE S9 PROLYL OLIGOPEPTIDASE CATALYTIC DOMAIN-CONTAINING PROTEIN"/>
    <property type="match status" value="1"/>
</dbReference>
<accession>A0ABY4KW30</accession>
<evidence type="ECO:0000259" key="1">
    <source>
        <dbReference type="Pfam" id="PF00326"/>
    </source>
</evidence>
<dbReference type="SUPFAM" id="SSF82171">
    <property type="entry name" value="DPP6 N-terminal domain-like"/>
    <property type="match status" value="1"/>
</dbReference>
<gene>
    <name evidence="2" type="ORF">FOF52_00570</name>
</gene>
<dbReference type="EMBL" id="CP051627">
    <property type="protein sequence ID" value="UPT19647.1"/>
    <property type="molecule type" value="Genomic_DNA"/>
</dbReference>
<dbReference type="InterPro" id="IPR011042">
    <property type="entry name" value="6-blade_b-propeller_TolB-like"/>
</dbReference>
<dbReference type="PANTHER" id="PTHR43056">
    <property type="entry name" value="PEPTIDASE S9 PROLYL OLIGOPEPTIDASE"/>
    <property type="match status" value="1"/>
</dbReference>
<name>A0ABY4KW30_THEAE</name>
<organism evidence="2 3">
    <name type="scientific">Thermobifida alba</name>
    <name type="common">Thermomonospora alba</name>
    <dbReference type="NCBI Taxonomy" id="53522"/>
    <lineage>
        <taxon>Bacteria</taxon>
        <taxon>Bacillati</taxon>
        <taxon>Actinomycetota</taxon>
        <taxon>Actinomycetes</taxon>
        <taxon>Streptosporangiales</taxon>
        <taxon>Nocardiopsidaceae</taxon>
        <taxon>Thermobifida</taxon>
    </lineage>
</organism>
<dbReference type="SUPFAM" id="SSF53474">
    <property type="entry name" value="alpha/beta-Hydrolases"/>
    <property type="match status" value="1"/>
</dbReference>
<protein>
    <submittedName>
        <fullName evidence="2">S9 family peptidase</fullName>
    </submittedName>
</protein>
<keyword evidence="3" id="KW-1185">Reference proteome</keyword>
<dbReference type="InterPro" id="IPR001375">
    <property type="entry name" value="Peptidase_S9_cat"/>
</dbReference>
<dbReference type="InterPro" id="IPR050585">
    <property type="entry name" value="Xaa-Pro_dipeptidyl-ppase/CocE"/>
</dbReference>
<reference evidence="2 3" key="1">
    <citation type="submission" date="2020-04" db="EMBL/GenBank/DDBJ databases">
        <title>Thermobifida alba genome sequencing and assembly.</title>
        <authorList>
            <person name="Luzics S."/>
            <person name="Horvath B."/>
            <person name="Nagy I."/>
            <person name="Toth A."/>
            <person name="Nagy I."/>
            <person name="Kukolya J."/>
        </authorList>
    </citation>
    <scope>NUCLEOTIDE SEQUENCE [LARGE SCALE GENOMIC DNA]</scope>
    <source>
        <strain evidence="2 3">DSM 43795</strain>
    </source>
</reference>
<proteinExistence type="predicted"/>
<feature type="domain" description="Peptidase S9 prolyl oligopeptidase catalytic" evidence="1">
    <location>
        <begin position="440"/>
        <end position="641"/>
    </location>
</feature>
<dbReference type="RefSeq" id="WP_248591869.1">
    <property type="nucleotide sequence ID" value="NZ_BAABEB010000001.1"/>
</dbReference>
<dbReference type="Gene3D" id="2.120.10.30">
    <property type="entry name" value="TolB, C-terminal domain"/>
    <property type="match status" value="1"/>
</dbReference>
<dbReference type="Gene3D" id="3.40.50.1820">
    <property type="entry name" value="alpha/beta hydrolase"/>
    <property type="match status" value="1"/>
</dbReference>
<evidence type="ECO:0000313" key="3">
    <source>
        <dbReference type="Proteomes" id="UP000832041"/>
    </source>
</evidence>
<dbReference type="InterPro" id="IPR029058">
    <property type="entry name" value="AB_hydrolase_fold"/>
</dbReference>
<evidence type="ECO:0000313" key="2">
    <source>
        <dbReference type="EMBL" id="UPT19647.1"/>
    </source>
</evidence>
<dbReference type="Pfam" id="PF00326">
    <property type="entry name" value="Peptidase_S9"/>
    <property type="match status" value="1"/>
</dbReference>